<feature type="non-terminal residue" evidence="1">
    <location>
        <position position="1"/>
    </location>
</feature>
<dbReference type="HOGENOM" id="CLU_3301640_0_0_6"/>
<dbReference type="BioCyc" id="PSYR629263:G11X0-3649-MONOMER"/>
<keyword evidence="2" id="KW-1185">Reference proteome</keyword>
<dbReference type="Gene3D" id="1.10.8.80">
    <property type="entry name" value="Magnesium chelatase subunit I, C-Terminal domain"/>
    <property type="match status" value="1"/>
</dbReference>
<gene>
    <name evidence="1" type="ORF">PSYPI_19928</name>
</gene>
<dbReference type="AlphaFoldDB" id="F3GBS4"/>
<organism evidence="1 2">
    <name type="scientific">Pseudomonas syringae pv. pisi str. 1704B</name>
    <dbReference type="NCBI Taxonomy" id="629263"/>
    <lineage>
        <taxon>Bacteria</taxon>
        <taxon>Pseudomonadati</taxon>
        <taxon>Pseudomonadota</taxon>
        <taxon>Gammaproteobacteria</taxon>
        <taxon>Pseudomonadales</taxon>
        <taxon>Pseudomonadaceae</taxon>
        <taxon>Pseudomonas</taxon>
        <taxon>Pseudomonas syringae</taxon>
    </lineage>
</organism>
<protein>
    <submittedName>
        <fullName evidence="1">ATPase</fullName>
    </submittedName>
</protein>
<evidence type="ECO:0000313" key="2">
    <source>
        <dbReference type="Proteomes" id="UP000004986"/>
    </source>
</evidence>
<evidence type="ECO:0000313" key="1">
    <source>
        <dbReference type="EMBL" id="EGH44524.1"/>
    </source>
</evidence>
<accession>F3GBS4</accession>
<comment type="caution">
    <text evidence="1">The sequence shown here is derived from an EMBL/GenBank/DDBJ whole genome shotgun (WGS) entry which is preliminary data.</text>
</comment>
<dbReference type="Proteomes" id="UP000004986">
    <property type="component" value="Unassembled WGS sequence"/>
</dbReference>
<name>F3GBS4_PSESJ</name>
<dbReference type="EMBL" id="AEAI01000990">
    <property type="protein sequence ID" value="EGH44524.1"/>
    <property type="molecule type" value="Genomic_DNA"/>
</dbReference>
<sequence>GCALAVLRHRVRLSPELDIEGLSVDQVLRQILDQVSAPRL</sequence>
<reference evidence="1 2" key="1">
    <citation type="journal article" date="2011" name="PLoS Pathog.">
        <title>Dynamic evolution of pathogenicity revealed by sequencing and comparative genomics of 19 Pseudomonas syringae isolates.</title>
        <authorList>
            <person name="Baltrus D.A."/>
            <person name="Nishimura M.T."/>
            <person name="Romanchuk A."/>
            <person name="Chang J.H."/>
            <person name="Mukhtar M.S."/>
            <person name="Cherkis K."/>
            <person name="Roach J."/>
            <person name="Grant S.R."/>
            <person name="Jones C.D."/>
            <person name="Dangl J.L."/>
        </authorList>
    </citation>
    <scope>NUCLEOTIDE SEQUENCE [LARGE SCALE GENOMIC DNA]</scope>
    <source>
        <strain evidence="1 2">1704B</strain>
    </source>
</reference>
<proteinExistence type="predicted"/>